<name>A0A0E9SJH5_ANGAN</name>
<organism evidence="1">
    <name type="scientific">Anguilla anguilla</name>
    <name type="common">European freshwater eel</name>
    <name type="synonym">Muraena anguilla</name>
    <dbReference type="NCBI Taxonomy" id="7936"/>
    <lineage>
        <taxon>Eukaryota</taxon>
        <taxon>Metazoa</taxon>
        <taxon>Chordata</taxon>
        <taxon>Craniata</taxon>
        <taxon>Vertebrata</taxon>
        <taxon>Euteleostomi</taxon>
        <taxon>Actinopterygii</taxon>
        <taxon>Neopterygii</taxon>
        <taxon>Teleostei</taxon>
        <taxon>Anguilliformes</taxon>
        <taxon>Anguillidae</taxon>
        <taxon>Anguilla</taxon>
    </lineage>
</organism>
<sequence>MRKAHPGSIHIANPCSHCSRGTKCLTLQLHACRMGDDIRHTSMLIQGLTG</sequence>
<dbReference type="EMBL" id="GBXM01067121">
    <property type="protein sequence ID" value="JAH41456.1"/>
    <property type="molecule type" value="Transcribed_RNA"/>
</dbReference>
<protein>
    <submittedName>
        <fullName evidence="1">Uncharacterized protein</fullName>
    </submittedName>
</protein>
<dbReference type="AlphaFoldDB" id="A0A0E9SJH5"/>
<accession>A0A0E9SJH5</accession>
<evidence type="ECO:0000313" key="1">
    <source>
        <dbReference type="EMBL" id="JAH41456.1"/>
    </source>
</evidence>
<proteinExistence type="predicted"/>
<reference evidence="1" key="2">
    <citation type="journal article" date="2015" name="Fish Shellfish Immunol.">
        <title>Early steps in the European eel (Anguilla anguilla)-Vibrio vulnificus interaction in the gills: Role of the RtxA13 toxin.</title>
        <authorList>
            <person name="Callol A."/>
            <person name="Pajuelo D."/>
            <person name="Ebbesson L."/>
            <person name="Teles M."/>
            <person name="MacKenzie S."/>
            <person name="Amaro C."/>
        </authorList>
    </citation>
    <scope>NUCLEOTIDE SEQUENCE</scope>
</reference>
<reference evidence="1" key="1">
    <citation type="submission" date="2014-11" db="EMBL/GenBank/DDBJ databases">
        <authorList>
            <person name="Amaro Gonzalez C."/>
        </authorList>
    </citation>
    <scope>NUCLEOTIDE SEQUENCE</scope>
</reference>